<dbReference type="Proteomes" id="UP000796761">
    <property type="component" value="Unassembled WGS sequence"/>
</dbReference>
<dbReference type="InterPro" id="IPR010987">
    <property type="entry name" value="Glutathione-S-Trfase_C-like"/>
</dbReference>
<comment type="subunit">
    <text evidence="3">Homodimer.</text>
</comment>
<evidence type="ECO:0000259" key="9">
    <source>
        <dbReference type="PROSITE" id="PS50405"/>
    </source>
</evidence>
<evidence type="ECO:0000256" key="6">
    <source>
        <dbReference type="ARBA" id="ARBA00022679"/>
    </source>
</evidence>
<gene>
    <name evidence="10" type="ORF">HGM15179_006156</name>
</gene>
<comment type="catalytic activity">
    <reaction evidence="7">
        <text>RX + glutathione = an S-substituted glutathione + a halide anion + H(+)</text>
        <dbReference type="Rhea" id="RHEA:16437"/>
        <dbReference type="ChEBI" id="CHEBI:15378"/>
        <dbReference type="ChEBI" id="CHEBI:16042"/>
        <dbReference type="ChEBI" id="CHEBI:17792"/>
        <dbReference type="ChEBI" id="CHEBI:57925"/>
        <dbReference type="ChEBI" id="CHEBI:90779"/>
        <dbReference type="EC" id="2.5.1.18"/>
    </reaction>
</comment>
<comment type="subcellular location">
    <subcellularLocation>
        <location evidence="1">Cytoplasm</location>
    </subcellularLocation>
</comment>
<dbReference type="InterPro" id="IPR051369">
    <property type="entry name" value="GST_Theta"/>
</dbReference>
<keyword evidence="6" id="KW-0808">Transferase</keyword>
<name>A0A8K1LNM7_9PASS</name>
<proteinExistence type="inferred from homology"/>
<dbReference type="SFLD" id="SFLDG01153">
    <property type="entry name" value="Main.4:_Theta-like"/>
    <property type="match status" value="1"/>
</dbReference>
<dbReference type="Gene3D" id="3.40.30.10">
    <property type="entry name" value="Glutaredoxin"/>
    <property type="match status" value="1"/>
</dbReference>
<dbReference type="OrthoDB" id="422574at2759"/>
<dbReference type="InterPro" id="IPR004045">
    <property type="entry name" value="Glutathione_S-Trfase_N"/>
</dbReference>
<feature type="domain" description="GST C-terminal" evidence="9">
    <location>
        <begin position="88"/>
        <end position="229"/>
    </location>
</feature>
<dbReference type="Pfam" id="PF02798">
    <property type="entry name" value="GST_N"/>
    <property type="match status" value="1"/>
</dbReference>
<dbReference type="SFLD" id="SFLDG00358">
    <property type="entry name" value="Main_(cytGST)"/>
    <property type="match status" value="1"/>
</dbReference>
<evidence type="ECO:0000313" key="11">
    <source>
        <dbReference type="Proteomes" id="UP000796761"/>
    </source>
</evidence>
<evidence type="ECO:0000256" key="5">
    <source>
        <dbReference type="ARBA" id="ARBA00022490"/>
    </source>
</evidence>
<dbReference type="InterPro" id="IPR040077">
    <property type="entry name" value="GST_C_Theta"/>
</dbReference>
<dbReference type="InterPro" id="IPR036249">
    <property type="entry name" value="Thioredoxin-like_sf"/>
</dbReference>
<dbReference type="SUPFAM" id="SSF52833">
    <property type="entry name" value="Thioredoxin-like"/>
    <property type="match status" value="1"/>
</dbReference>
<dbReference type="PANTHER" id="PTHR43917:SF9">
    <property type="entry name" value="GLUTATHIONE S-TRANSFERASE THETA-1"/>
    <property type="match status" value="1"/>
</dbReference>
<dbReference type="InterPro" id="IPR040079">
    <property type="entry name" value="Glutathione_S-Trfase"/>
</dbReference>
<evidence type="ECO:0000256" key="3">
    <source>
        <dbReference type="ARBA" id="ARBA00011738"/>
    </source>
</evidence>
<dbReference type="InterPro" id="IPR036282">
    <property type="entry name" value="Glutathione-S-Trfase_C_sf"/>
</dbReference>
<evidence type="ECO:0000259" key="8">
    <source>
        <dbReference type="PROSITE" id="PS50404"/>
    </source>
</evidence>
<dbReference type="PROSITE" id="PS50405">
    <property type="entry name" value="GST_CTER"/>
    <property type="match status" value="1"/>
</dbReference>
<dbReference type="Pfam" id="PF00043">
    <property type="entry name" value="GST_C"/>
    <property type="match status" value="1"/>
</dbReference>
<evidence type="ECO:0000256" key="2">
    <source>
        <dbReference type="ARBA" id="ARBA00009899"/>
    </source>
</evidence>
<sequence>MGLELYLDLLSQPCRALYIFARSNNIPFELKRVQLAKGEHRTEEFRKVNVLMKVPALKDGSFTLAESIAILLYLAQKFKTPDHWYPSDLQKRARVDEYLSWQHSNIRMKGSKLFLCKAILPLITGQPLPPEKLEFATEELNTALKQFEEKFLQDKPFIAGSEISLADLVAVVELMQPVCAGYDLFEERPKLKEWRRRVEEAVGKQLFQEAHEGIMNIKSLTADQLSPELKESFKQHLKQLG</sequence>
<protein>
    <recommendedName>
        <fullName evidence="4">glutathione transferase</fullName>
        <ecNumber evidence="4">2.5.1.18</ecNumber>
    </recommendedName>
</protein>
<dbReference type="GO" id="GO:0006749">
    <property type="term" value="P:glutathione metabolic process"/>
    <property type="evidence" value="ECO:0007669"/>
    <property type="project" value="TreeGrafter"/>
</dbReference>
<dbReference type="CDD" id="cd03183">
    <property type="entry name" value="GST_C_Theta"/>
    <property type="match status" value="1"/>
</dbReference>
<dbReference type="PANTHER" id="PTHR43917">
    <property type="match status" value="1"/>
</dbReference>
<keyword evidence="11" id="KW-1185">Reference proteome</keyword>
<dbReference type="Gene3D" id="1.20.1050.10">
    <property type="match status" value="1"/>
</dbReference>
<dbReference type="CDD" id="cd03050">
    <property type="entry name" value="GST_N_Theta"/>
    <property type="match status" value="1"/>
</dbReference>
<dbReference type="EC" id="2.5.1.18" evidence="4"/>
<dbReference type="GO" id="GO:0004364">
    <property type="term" value="F:glutathione transferase activity"/>
    <property type="evidence" value="ECO:0007669"/>
    <property type="project" value="UniProtKB-EC"/>
</dbReference>
<dbReference type="AlphaFoldDB" id="A0A8K1LNM7"/>
<comment type="similarity">
    <text evidence="2">Belongs to the GST superfamily. Theta family.</text>
</comment>
<dbReference type="SFLD" id="SFLDS00019">
    <property type="entry name" value="Glutathione_Transferase_(cytos"/>
    <property type="match status" value="1"/>
</dbReference>
<dbReference type="InterPro" id="IPR040075">
    <property type="entry name" value="GST_N_Theta"/>
</dbReference>
<comment type="caution">
    <text evidence="10">The sequence shown here is derived from an EMBL/GenBank/DDBJ whole genome shotgun (WGS) entry which is preliminary data.</text>
</comment>
<evidence type="ECO:0000256" key="1">
    <source>
        <dbReference type="ARBA" id="ARBA00004496"/>
    </source>
</evidence>
<dbReference type="EMBL" id="SWJQ01000136">
    <property type="protein sequence ID" value="TRZ20975.1"/>
    <property type="molecule type" value="Genomic_DNA"/>
</dbReference>
<dbReference type="SUPFAM" id="SSF47616">
    <property type="entry name" value="GST C-terminal domain-like"/>
    <property type="match status" value="1"/>
</dbReference>
<keyword evidence="5" id="KW-0963">Cytoplasm</keyword>
<reference evidence="10" key="1">
    <citation type="submission" date="2019-04" db="EMBL/GenBank/DDBJ databases">
        <title>Genome assembly of Zosterops borbonicus 15179.</title>
        <authorList>
            <person name="Leroy T."/>
            <person name="Anselmetti Y."/>
            <person name="Tilak M.-K."/>
            <person name="Nabholz B."/>
        </authorList>
    </citation>
    <scope>NUCLEOTIDE SEQUENCE</scope>
    <source>
        <strain evidence="10">HGM_15179</strain>
        <tissue evidence="10">Muscle</tissue>
    </source>
</reference>
<accession>A0A8K1LNM7</accession>
<evidence type="ECO:0000256" key="7">
    <source>
        <dbReference type="ARBA" id="ARBA00047960"/>
    </source>
</evidence>
<dbReference type="FunFam" id="1.20.1050.10:FF:000008">
    <property type="entry name" value="Glutathione S-transferase theta-1"/>
    <property type="match status" value="1"/>
</dbReference>
<evidence type="ECO:0000256" key="4">
    <source>
        <dbReference type="ARBA" id="ARBA00012452"/>
    </source>
</evidence>
<dbReference type="PROSITE" id="PS50404">
    <property type="entry name" value="GST_NTER"/>
    <property type="match status" value="1"/>
</dbReference>
<feature type="domain" description="GST N-terminal" evidence="8">
    <location>
        <begin position="1"/>
        <end position="82"/>
    </location>
</feature>
<dbReference type="FunFam" id="3.40.30.10:FF:000401">
    <property type="entry name" value="Glutathione S-transferase theta 1"/>
    <property type="match status" value="1"/>
</dbReference>
<organism evidence="10 11">
    <name type="scientific">Zosterops borbonicus</name>
    <dbReference type="NCBI Taxonomy" id="364589"/>
    <lineage>
        <taxon>Eukaryota</taxon>
        <taxon>Metazoa</taxon>
        <taxon>Chordata</taxon>
        <taxon>Craniata</taxon>
        <taxon>Vertebrata</taxon>
        <taxon>Euteleostomi</taxon>
        <taxon>Archelosauria</taxon>
        <taxon>Archosauria</taxon>
        <taxon>Dinosauria</taxon>
        <taxon>Saurischia</taxon>
        <taxon>Theropoda</taxon>
        <taxon>Coelurosauria</taxon>
        <taxon>Aves</taxon>
        <taxon>Neognathae</taxon>
        <taxon>Neoaves</taxon>
        <taxon>Telluraves</taxon>
        <taxon>Australaves</taxon>
        <taxon>Passeriformes</taxon>
        <taxon>Sylvioidea</taxon>
        <taxon>Zosteropidae</taxon>
        <taxon>Zosterops</taxon>
    </lineage>
</organism>
<dbReference type="GO" id="GO:0005737">
    <property type="term" value="C:cytoplasm"/>
    <property type="evidence" value="ECO:0007669"/>
    <property type="project" value="UniProtKB-SubCell"/>
</dbReference>
<evidence type="ECO:0000313" key="10">
    <source>
        <dbReference type="EMBL" id="TRZ20975.1"/>
    </source>
</evidence>
<dbReference type="InterPro" id="IPR004046">
    <property type="entry name" value="GST_C"/>
</dbReference>